<protein>
    <recommendedName>
        <fullName evidence="3">Ricin B lectin domain-containing protein</fullName>
    </recommendedName>
</protein>
<evidence type="ECO:0000259" key="3">
    <source>
        <dbReference type="SMART" id="SM00458"/>
    </source>
</evidence>
<name>A0ABR6BDR0_9PSEU</name>
<organism evidence="4 5">
    <name type="scientific">Kutzneria viridogrisea</name>
    <dbReference type="NCBI Taxonomy" id="47990"/>
    <lineage>
        <taxon>Bacteria</taxon>
        <taxon>Bacillati</taxon>
        <taxon>Actinomycetota</taxon>
        <taxon>Actinomycetes</taxon>
        <taxon>Pseudonocardiales</taxon>
        <taxon>Pseudonocardiaceae</taxon>
        <taxon>Kutzneria</taxon>
    </lineage>
</organism>
<sequence length="191" mass="21686">MRSRRVKSIVLLPLSFLGILAAGGAPAQASASSDADAPYQYVYNHESRKCLDVIGESVEAGAGLVLAPCSAERRSQMWRKDEGHRDFFVLINRKSRLCASPREEGPRLVQLDCASQRHFRHWRLDKVNERWSQLVNERTNLCMDVRGTEGAENPRVVQRTCEREKRSQHWRLRDEVSGPRPEPVRGAPSPL</sequence>
<reference evidence="4 5" key="1">
    <citation type="submission" date="2020-08" db="EMBL/GenBank/DDBJ databases">
        <title>Genomic Encyclopedia of Archaeal and Bacterial Type Strains, Phase II (KMG-II): from individual species to whole genera.</title>
        <authorList>
            <person name="Goeker M."/>
        </authorList>
    </citation>
    <scope>NUCLEOTIDE SEQUENCE [LARGE SCALE GENOMIC DNA]</scope>
    <source>
        <strain evidence="4 5">DSM 43850</strain>
    </source>
</reference>
<proteinExistence type="predicted"/>
<feature type="chain" id="PRO_5045320617" description="Ricin B lectin domain-containing protein" evidence="2">
    <location>
        <begin position="28"/>
        <end position="191"/>
    </location>
</feature>
<dbReference type="PROSITE" id="PS50231">
    <property type="entry name" value="RICIN_B_LECTIN"/>
    <property type="match status" value="1"/>
</dbReference>
<keyword evidence="2" id="KW-0732">Signal</keyword>
<dbReference type="CDD" id="cd00161">
    <property type="entry name" value="beta-trefoil_Ricin-like"/>
    <property type="match status" value="1"/>
</dbReference>
<evidence type="ECO:0000313" key="5">
    <source>
        <dbReference type="Proteomes" id="UP000517916"/>
    </source>
</evidence>
<dbReference type="Pfam" id="PF00652">
    <property type="entry name" value="Ricin_B_lectin"/>
    <property type="match status" value="1"/>
</dbReference>
<dbReference type="InterPro" id="IPR035992">
    <property type="entry name" value="Ricin_B-like_lectins"/>
</dbReference>
<dbReference type="RefSeq" id="WP_182837169.1">
    <property type="nucleotide sequence ID" value="NZ_BAAABQ010000033.1"/>
</dbReference>
<dbReference type="InterPro" id="IPR000772">
    <property type="entry name" value="Ricin_B_lectin"/>
</dbReference>
<dbReference type="Proteomes" id="UP000517916">
    <property type="component" value="Unassembled WGS sequence"/>
</dbReference>
<dbReference type="SMART" id="SM00458">
    <property type="entry name" value="RICIN"/>
    <property type="match status" value="1"/>
</dbReference>
<feature type="region of interest" description="Disordered" evidence="1">
    <location>
        <begin position="166"/>
        <end position="191"/>
    </location>
</feature>
<dbReference type="SUPFAM" id="SSF50370">
    <property type="entry name" value="Ricin B-like lectins"/>
    <property type="match status" value="1"/>
</dbReference>
<accession>A0ABR6BDR0</accession>
<evidence type="ECO:0000256" key="1">
    <source>
        <dbReference type="SAM" id="MobiDB-lite"/>
    </source>
</evidence>
<evidence type="ECO:0000313" key="4">
    <source>
        <dbReference type="EMBL" id="MBA8925016.1"/>
    </source>
</evidence>
<gene>
    <name evidence="4" type="ORF">BC739_002215</name>
</gene>
<evidence type="ECO:0000256" key="2">
    <source>
        <dbReference type="SAM" id="SignalP"/>
    </source>
</evidence>
<dbReference type="EMBL" id="JACJID010000002">
    <property type="protein sequence ID" value="MBA8925016.1"/>
    <property type="molecule type" value="Genomic_DNA"/>
</dbReference>
<feature type="signal peptide" evidence="2">
    <location>
        <begin position="1"/>
        <end position="27"/>
    </location>
</feature>
<feature type="domain" description="Ricin B lectin" evidence="3">
    <location>
        <begin position="37"/>
        <end position="173"/>
    </location>
</feature>
<keyword evidence="5" id="KW-1185">Reference proteome</keyword>
<comment type="caution">
    <text evidence="4">The sequence shown here is derived from an EMBL/GenBank/DDBJ whole genome shotgun (WGS) entry which is preliminary data.</text>
</comment>
<dbReference type="Gene3D" id="2.80.10.50">
    <property type="match status" value="2"/>
</dbReference>
<feature type="compositionally biased region" description="Basic and acidic residues" evidence="1">
    <location>
        <begin position="166"/>
        <end position="177"/>
    </location>
</feature>